<dbReference type="InParanoid" id="S7W5C7"/>
<evidence type="ECO:0000313" key="1">
    <source>
        <dbReference type="EMBL" id="EPR77990.1"/>
    </source>
</evidence>
<name>S7W5C7_SPRLO</name>
<comment type="caution">
    <text evidence="1">The sequence shown here is derived from an EMBL/GenBank/DDBJ whole genome shotgun (WGS) entry which is preliminary data.</text>
</comment>
<dbReference type="VEuPathDB" id="MicrosporidiaDB:SLOPH_2510"/>
<proteinExistence type="predicted"/>
<dbReference type="AlphaFoldDB" id="S7W5C7"/>
<feature type="non-terminal residue" evidence="1">
    <location>
        <position position="189"/>
    </location>
</feature>
<organism evidence="1 2">
    <name type="scientific">Spraguea lophii (strain 42_110)</name>
    <name type="common">Microsporidian parasite</name>
    <dbReference type="NCBI Taxonomy" id="1358809"/>
    <lineage>
        <taxon>Eukaryota</taxon>
        <taxon>Fungi</taxon>
        <taxon>Fungi incertae sedis</taxon>
        <taxon>Microsporidia</taxon>
        <taxon>Spragueidae</taxon>
        <taxon>Spraguea</taxon>
    </lineage>
</organism>
<dbReference type="InterPro" id="IPR008936">
    <property type="entry name" value="Rho_GTPase_activation_prot"/>
</dbReference>
<accession>S7W5C7</accession>
<gene>
    <name evidence="1" type="ORF">SLOPH_2510</name>
</gene>
<dbReference type="Proteomes" id="UP000014978">
    <property type="component" value="Unassembled WGS sequence"/>
</dbReference>
<dbReference type="SUPFAM" id="SSF48350">
    <property type="entry name" value="GTPase activation domain, GAP"/>
    <property type="match status" value="1"/>
</dbReference>
<protein>
    <submittedName>
        <fullName evidence="1">Uncharacterized protein</fullName>
    </submittedName>
</protein>
<dbReference type="EMBL" id="ATCN01001099">
    <property type="protein sequence ID" value="EPR77990.1"/>
    <property type="molecule type" value="Genomic_DNA"/>
</dbReference>
<dbReference type="STRING" id="1358809.S7W5C7"/>
<reference evidence="2" key="1">
    <citation type="journal article" date="2013" name="PLoS Genet.">
        <title>The genome of Spraguea lophii and the basis of host-microsporidian interactions.</title>
        <authorList>
            <person name="Campbell S.E."/>
            <person name="Williams T.A."/>
            <person name="Yousuf A."/>
            <person name="Soanes D.M."/>
            <person name="Paszkiewicz K.H."/>
            <person name="Williams B.A.P."/>
        </authorList>
    </citation>
    <scope>NUCLEOTIDE SEQUENCE [LARGE SCALE GENOMIC DNA]</scope>
    <source>
        <strain evidence="2">42_110</strain>
    </source>
</reference>
<keyword evidence="2" id="KW-1185">Reference proteome</keyword>
<sequence>MIESNCYSLKYKDLVLVNKRSINDLDEEELKIFIQNEKNKYSEIYKDFNLCQKSFIEDGIMSKIFHNKESTFSRIESGEILVDNNIKTGIHNIRIPIKFILVMNVIISKDFNTDGLFRQSAKTEDIAGLKHLITNVTKENYRERYSMLEKYDIITCCVLYKSLFGDYSYLIFPDISTSLFYKMLIEEKS</sequence>
<evidence type="ECO:0000313" key="2">
    <source>
        <dbReference type="Proteomes" id="UP000014978"/>
    </source>
</evidence>
<dbReference type="HOGENOM" id="CLU_086451_0_0_1"/>